<evidence type="ECO:0000313" key="1">
    <source>
        <dbReference type="EMBL" id="GET88456.1"/>
    </source>
</evidence>
<accession>A0A640KFG8</accession>
<sequence>MRTKKRKNRMQLCLSVCVRDSVEGSLLLLKRRHLSTLVVHLLSVLLGVVTLAQRTAVRGDEAQVLAALGGRRAHLGDGILGLLGTASLDPRGDQTLDLRGLQPVLLAALHNATANYVLAYVFGAGQVEQLANLASALRTETAGSRGVCHTLDRLVTNLGDGHVHQRNVAREHAATNVLAAALTLIAAKGVEANRAALHQQRHTAGGEHAGDHRETILVGATAQAEDVALELAAKDRTVHLVTETVILQLHAAEHLVRDLELLHRPVAGVRDVELHWNLWICVGRIMYK</sequence>
<comment type="caution">
    <text evidence="1">The sequence shown here is derived from an EMBL/GenBank/DDBJ whole genome shotgun (WGS) entry which is preliminary data.</text>
</comment>
<protein>
    <submittedName>
        <fullName evidence="1">40S ribosomal protein S6, putative</fullName>
    </submittedName>
</protein>
<keyword evidence="1" id="KW-0687">Ribonucleoprotein</keyword>
<dbReference type="AlphaFoldDB" id="A0A640KFG8"/>
<gene>
    <name evidence="1" type="ORF">LtaPh_2121041</name>
</gene>
<dbReference type="Proteomes" id="UP000419144">
    <property type="component" value="Unassembled WGS sequence"/>
</dbReference>
<organism evidence="1 2">
    <name type="scientific">Leishmania tarentolae</name>
    <name type="common">Sauroleishmania tarentolae</name>
    <dbReference type="NCBI Taxonomy" id="5689"/>
    <lineage>
        <taxon>Eukaryota</taxon>
        <taxon>Discoba</taxon>
        <taxon>Euglenozoa</taxon>
        <taxon>Kinetoplastea</taxon>
        <taxon>Metakinetoplastina</taxon>
        <taxon>Trypanosomatida</taxon>
        <taxon>Trypanosomatidae</taxon>
        <taxon>Leishmaniinae</taxon>
        <taxon>Leishmania</taxon>
        <taxon>lizard Leishmania</taxon>
    </lineage>
</organism>
<dbReference type="VEuPathDB" id="TriTrypDB:LtaPh_2121041"/>
<dbReference type="GO" id="GO:0005840">
    <property type="term" value="C:ribosome"/>
    <property type="evidence" value="ECO:0007669"/>
    <property type="project" value="UniProtKB-KW"/>
</dbReference>
<name>A0A640KFG8_LEITA</name>
<dbReference type="EMBL" id="BLBS01000028">
    <property type="protein sequence ID" value="GET88456.1"/>
    <property type="molecule type" value="Genomic_DNA"/>
</dbReference>
<keyword evidence="1" id="KW-0689">Ribosomal protein</keyword>
<proteinExistence type="predicted"/>
<evidence type="ECO:0000313" key="2">
    <source>
        <dbReference type="Proteomes" id="UP000419144"/>
    </source>
</evidence>
<reference evidence="1" key="1">
    <citation type="submission" date="2019-11" db="EMBL/GenBank/DDBJ databases">
        <title>Leishmania tarentolae CDS.</title>
        <authorList>
            <person name="Goto Y."/>
            <person name="Yamagishi J."/>
        </authorList>
    </citation>
    <scope>NUCLEOTIDE SEQUENCE [LARGE SCALE GENOMIC DNA]</scope>
    <source>
        <strain evidence="1">Parrot Tar II</strain>
    </source>
</reference>
<keyword evidence="2" id="KW-1185">Reference proteome</keyword>